<sequence length="437" mass="49743">MAPMTLFFGVNSSGKSSIGQLLMLLKQTIDSSDRQSVFFFGGKNALVQTGSYQEMVFDQDDSKSIEFGYAWDLKDAFMLHHPVSKRVYDIDRLEFSSRVGMVHDPPALFVKEINYQLFSKEKAIDIIRMKRDEQSNYFLESNNNILMNQTDRTKLSITPVRFYGFPNEILACYQNVDYVQSLNLETEFLFKKLSYLGPLRVGPERLYTWSGLSPESVGISGENTIAALLAARNRTISLNSSTSLSFETLIAAKLSQMGLIDQFVVQQIANKRQEYEVKILTRGTRNFVSLPDAGAGISQVLPVLVQSFYTPNDSIIIMEQPEIHLHPKAQAELADVMIDVITARENGKYRNIQVIIETHSEYFLRRLQRRIAENCISEDKVAAYFANVNQYPATLDKLKIDHYGNIQNWPDNFFGDEMLDITHQAKAAMKKRLTDVS</sequence>
<evidence type="ECO:0000259" key="1">
    <source>
        <dbReference type="Pfam" id="PF12476"/>
    </source>
</evidence>
<dbReference type="PANTHER" id="PTHR43581">
    <property type="entry name" value="ATP/GTP PHOSPHATASE"/>
    <property type="match status" value="1"/>
</dbReference>
<dbReference type="InterPro" id="IPR014592">
    <property type="entry name" value="P-loop_UCP034888"/>
</dbReference>
<evidence type="ECO:0000259" key="2">
    <source>
        <dbReference type="Pfam" id="PF13175"/>
    </source>
</evidence>
<evidence type="ECO:0008006" key="5">
    <source>
        <dbReference type="Google" id="ProtNLM"/>
    </source>
</evidence>
<dbReference type="Pfam" id="PF12476">
    <property type="entry name" value="DUF3696"/>
    <property type="match status" value="1"/>
</dbReference>
<feature type="domain" description="DUF3696" evidence="1">
    <location>
        <begin position="376"/>
        <end position="420"/>
    </location>
</feature>
<dbReference type="PIRSF" id="PIRSF034888">
    <property type="entry name" value="P-loop_UCP034888"/>
    <property type="match status" value="1"/>
</dbReference>
<reference evidence="4" key="1">
    <citation type="submission" date="2012-11" db="EMBL/GenBank/DDBJ databases">
        <authorList>
            <person name="Lucero-Rivera Y.E."/>
            <person name="Tovar-Ramirez D."/>
        </authorList>
    </citation>
    <scope>NUCLEOTIDE SEQUENCE [LARGE SCALE GENOMIC DNA]</scope>
    <source>
        <strain evidence="4">Araruama</strain>
    </source>
</reference>
<dbReference type="Pfam" id="PF13175">
    <property type="entry name" value="AAA_15"/>
    <property type="match status" value="1"/>
</dbReference>
<dbReference type="InterPro" id="IPR027417">
    <property type="entry name" value="P-loop_NTPase"/>
</dbReference>
<dbReference type="PANTHER" id="PTHR43581:SF2">
    <property type="entry name" value="EXCINUCLEASE ATPASE SUBUNIT"/>
    <property type="match status" value="1"/>
</dbReference>
<gene>
    <name evidence="3" type="ORF">OMM_02947</name>
</gene>
<dbReference type="EMBL" id="ATBP01000361">
    <property type="protein sequence ID" value="ETR70840.1"/>
    <property type="molecule type" value="Genomic_DNA"/>
</dbReference>
<proteinExistence type="predicted"/>
<dbReference type="Proteomes" id="UP000189670">
    <property type="component" value="Unassembled WGS sequence"/>
</dbReference>
<dbReference type="InterPro" id="IPR051396">
    <property type="entry name" value="Bact_Antivir_Def_Nuclease"/>
</dbReference>
<organism evidence="3 4">
    <name type="scientific">Candidatus Magnetoglobus multicellularis str. Araruama</name>
    <dbReference type="NCBI Taxonomy" id="890399"/>
    <lineage>
        <taxon>Bacteria</taxon>
        <taxon>Pseudomonadati</taxon>
        <taxon>Thermodesulfobacteriota</taxon>
        <taxon>Desulfobacteria</taxon>
        <taxon>Desulfobacterales</taxon>
        <taxon>Desulfobacteraceae</taxon>
        <taxon>Candidatus Magnetoglobus</taxon>
    </lineage>
</organism>
<evidence type="ECO:0000313" key="3">
    <source>
        <dbReference type="EMBL" id="ETR70840.1"/>
    </source>
</evidence>
<feature type="domain" description="Endonuclease GajA/Old nuclease/RecF-like AAA" evidence="2">
    <location>
        <begin position="261"/>
        <end position="363"/>
    </location>
</feature>
<dbReference type="InterPro" id="IPR022532">
    <property type="entry name" value="DUF3696"/>
</dbReference>
<name>A0A1V1P7Q7_9BACT</name>
<protein>
    <recommendedName>
        <fullName evidence="5">DUF3696 domain-containing protein</fullName>
    </recommendedName>
</protein>
<evidence type="ECO:0000313" key="4">
    <source>
        <dbReference type="Proteomes" id="UP000189670"/>
    </source>
</evidence>
<dbReference type="SUPFAM" id="SSF52540">
    <property type="entry name" value="P-loop containing nucleoside triphosphate hydrolases"/>
    <property type="match status" value="1"/>
</dbReference>
<comment type="caution">
    <text evidence="3">The sequence shown here is derived from an EMBL/GenBank/DDBJ whole genome shotgun (WGS) entry which is preliminary data.</text>
</comment>
<dbReference type="Gene3D" id="3.40.50.300">
    <property type="entry name" value="P-loop containing nucleotide triphosphate hydrolases"/>
    <property type="match status" value="1"/>
</dbReference>
<dbReference type="AlphaFoldDB" id="A0A1V1P7Q7"/>
<accession>A0A1V1P7Q7</accession>
<dbReference type="InterPro" id="IPR041685">
    <property type="entry name" value="AAA_GajA/Old/RecF-like"/>
</dbReference>